<dbReference type="InterPro" id="IPR011990">
    <property type="entry name" value="TPR-like_helical_dom_sf"/>
</dbReference>
<dbReference type="OrthoDB" id="308440at2759"/>
<dbReference type="Proteomes" id="UP000001070">
    <property type="component" value="Unassembled WGS sequence"/>
</dbReference>
<dbReference type="GO" id="GO:0016567">
    <property type="term" value="P:protein ubiquitination"/>
    <property type="evidence" value="ECO:0007669"/>
    <property type="project" value="TreeGrafter"/>
</dbReference>
<evidence type="ECO:0000256" key="3">
    <source>
        <dbReference type="SAM" id="MobiDB-lite"/>
    </source>
</evidence>
<keyword evidence="5" id="KW-1185">Reference proteome</keyword>
<evidence type="ECO:0000256" key="2">
    <source>
        <dbReference type="PROSITE-ProRule" id="PRU00339"/>
    </source>
</evidence>
<organism evidence="5">
    <name type="scientific">Drosophila grimshawi</name>
    <name type="common">Hawaiian fruit fly</name>
    <name type="synonym">Idiomyia grimshawi</name>
    <dbReference type="NCBI Taxonomy" id="7222"/>
    <lineage>
        <taxon>Eukaryota</taxon>
        <taxon>Metazoa</taxon>
        <taxon>Ecdysozoa</taxon>
        <taxon>Arthropoda</taxon>
        <taxon>Hexapoda</taxon>
        <taxon>Insecta</taxon>
        <taxon>Pterygota</taxon>
        <taxon>Neoptera</taxon>
        <taxon>Endopterygota</taxon>
        <taxon>Diptera</taxon>
        <taxon>Brachycera</taxon>
        <taxon>Muscomorpha</taxon>
        <taxon>Ephydroidea</taxon>
        <taxon>Drosophilidae</taxon>
        <taxon>Drosophila</taxon>
        <taxon>Hawaiian Drosophila</taxon>
    </lineage>
</organism>
<gene>
    <name evidence="4" type="primary">Dgri\GH24708</name>
    <name evidence="4" type="ORF">Dgri_GH24708</name>
</gene>
<dbReference type="Pfam" id="PF13174">
    <property type="entry name" value="TPR_6"/>
    <property type="match status" value="1"/>
</dbReference>
<dbReference type="OMA" id="MGECYYY"/>
<evidence type="ECO:0000313" key="5">
    <source>
        <dbReference type="Proteomes" id="UP000001070"/>
    </source>
</evidence>
<dbReference type="Gene3D" id="1.25.40.10">
    <property type="entry name" value="Tetratricopeptide repeat domain"/>
    <property type="match status" value="4"/>
</dbReference>
<dbReference type="EMBL" id="CH916371">
    <property type="protein sequence ID" value="EDV92072.1"/>
    <property type="molecule type" value="Genomic_DNA"/>
</dbReference>
<accession>B4JMX9</accession>
<feature type="region of interest" description="Disordered" evidence="3">
    <location>
        <begin position="529"/>
        <end position="549"/>
    </location>
</feature>
<dbReference type="PANTHER" id="PTHR12558:SF36">
    <property type="entry name" value="ANAPHASE-PROMOTING COMPLEX SUBUNIT 7"/>
    <property type="match status" value="1"/>
</dbReference>
<feature type="region of interest" description="Disordered" evidence="3">
    <location>
        <begin position="579"/>
        <end position="611"/>
    </location>
</feature>
<dbReference type="FunCoup" id="B4JMX9">
    <property type="interactions" value="739"/>
</dbReference>
<feature type="repeat" description="TPR" evidence="2">
    <location>
        <begin position="306"/>
        <end position="339"/>
    </location>
</feature>
<dbReference type="eggNOG" id="KOG1174">
    <property type="taxonomic scope" value="Eukaryota"/>
</dbReference>
<dbReference type="PROSITE" id="PS50005">
    <property type="entry name" value="TPR"/>
    <property type="match status" value="2"/>
</dbReference>
<dbReference type="PANTHER" id="PTHR12558">
    <property type="entry name" value="CELL DIVISION CYCLE 16,23,27"/>
    <property type="match status" value="1"/>
</dbReference>
<protein>
    <submittedName>
        <fullName evidence="4">GH24708</fullName>
    </submittedName>
</protein>
<reference evidence="4 5" key="1">
    <citation type="journal article" date="2007" name="Nature">
        <title>Evolution of genes and genomes on the Drosophila phylogeny.</title>
        <authorList>
            <consortium name="Drosophila 12 Genomes Consortium"/>
            <person name="Clark A.G."/>
            <person name="Eisen M.B."/>
            <person name="Smith D.R."/>
            <person name="Bergman C.M."/>
            <person name="Oliver B."/>
            <person name="Markow T.A."/>
            <person name="Kaufman T.C."/>
            <person name="Kellis M."/>
            <person name="Gelbart W."/>
            <person name="Iyer V.N."/>
            <person name="Pollard D.A."/>
            <person name="Sackton T.B."/>
            <person name="Larracuente A.M."/>
            <person name="Singh N.D."/>
            <person name="Abad J.P."/>
            <person name="Abt D.N."/>
            <person name="Adryan B."/>
            <person name="Aguade M."/>
            <person name="Akashi H."/>
            <person name="Anderson W.W."/>
            <person name="Aquadro C.F."/>
            <person name="Ardell D.H."/>
            <person name="Arguello R."/>
            <person name="Artieri C.G."/>
            <person name="Barbash D.A."/>
            <person name="Barker D."/>
            <person name="Barsanti P."/>
            <person name="Batterham P."/>
            <person name="Batzoglou S."/>
            <person name="Begun D."/>
            <person name="Bhutkar A."/>
            <person name="Blanco E."/>
            <person name="Bosak S.A."/>
            <person name="Bradley R.K."/>
            <person name="Brand A.D."/>
            <person name="Brent M.R."/>
            <person name="Brooks A.N."/>
            <person name="Brown R.H."/>
            <person name="Butlin R.K."/>
            <person name="Caggese C."/>
            <person name="Calvi B.R."/>
            <person name="Bernardo de Carvalho A."/>
            <person name="Caspi A."/>
            <person name="Castrezana S."/>
            <person name="Celniker S.E."/>
            <person name="Chang J.L."/>
            <person name="Chapple C."/>
            <person name="Chatterji S."/>
            <person name="Chinwalla A."/>
            <person name="Civetta A."/>
            <person name="Clifton S.W."/>
            <person name="Comeron J.M."/>
            <person name="Costello J.C."/>
            <person name="Coyne J.A."/>
            <person name="Daub J."/>
            <person name="David R.G."/>
            <person name="Delcher A.L."/>
            <person name="Delehaunty K."/>
            <person name="Do C.B."/>
            <person name="Ebling H."/>
            <person name="Edwards K."/>
            <person name="Eickbush T."/>
            <person name="Evans J.D."/>
            <person name="Filipski A."/>
            <person name="Findeiss S."/>
            <person name="Freyhult E."/>
            <person name="Fulton L."/>
            <person name="Fulton R."/>
            <person name="Garcia A.C."/>
            <person name="Gardiner A."/>
            <person name="Garfield D.A."/>
            <person name="Garvin B.E."/>
            <person name="Gibson G."/>
            <person name="Gilbert D."/>
            <person name="Gnerre S."/>
            <person name="Godfrey J."/>
            <person name="Good R."/>
            <person name="Gotea V."/>
            <person name="Gravely B."/>
            <person name="Greenberg A.J."/>
            <person name="Griffiths-Jones S."/>
            <person name="Gross S."/>
            <person name="Guigo R."/>
            <person name="Gustafson E.A."/>
            <person name="Haerty W."/>
            <person name="Hahn M.W."/>
            <person name="Halligan D.L."/>
            <person name="Halpern A.L."/>
            <person name="Halter G.M."/>
            <person name="Han M.V."/>
            <person name="Heger A."/>
            <person name="Hillier L."/>
            <person name="Hinrichs A.S."/>
            <person name="Holmes I."/>
            <person name="Hoskins R.A."/>
            <person name="Hubisz M.J."/>
            <person name="Hultmark D."/>
            <person name="Huntley M.A."/>
            <person name="Jaffe D.B."/>
            <person name="Jagadeeshan S."/>
            <person name="Jeck W.R."/>
            <person name="Johnson J."/>
            <person name="Jones C.D."/>
            <person name="Jordan W.C."/>
            <person name="Karpen G.H."/>
            <person name="Kataoka E."/>
            <person name="Keightley P.D."/>
            <person name="Kheradpour P."/>
            <person name="Kirkness E.F."/>
            <person name="Koerich L.B."/>
            <person name="Kristiansen K."/>
            <person name="Kudrna D."/>
            <person name="Kulathinal R.J."/>
            <person name="Kumar S."/>
            <person name="Kwok R."/>
            <person name="Lander E."/>
            <person name="Langley C.H."/>
            <person name="Lapoint R."/>
            <person name="Lazzaro B.P."/>
            <person name="Lee S.J."/>
            <person name="Levesque L."/>
            <person name="Li R."/>
            <person name="Lin C.F."/>
            <person name="Lin M.F."/>
            <person name="Lindblad-Toh K."/>
            <person name="Llopart A."/>
            <person name="Long M."/>
            <person name="Low L."/>
            <person name="Lozovsky E."/>
            <person name="Lu J."/>
            <person name="Luo M."/>
            <person name="Machado C.A."/>
            <person name="Makalowski W."/>
            <person name="Marzo M."/>
            <person name="Matsuda M."/>
            <person name="Matzkin L."/>
            <person name="McAllister B."/>
            <person name="McBride C.S."/>
            <person name="McKernan B."/>
            <person name="McKernan K."/>
            <person name="Mendez-Lago M."/>
            <person name="Minx P."/>
            <person name="Mollenhauer M.U."/>
            <person name="Montooth K."/>
            <person name="Mount S.M."/>
            <person name="Mu X."/>
            <person name="Myers E."/>
            <person name="Negre B."/>
            <person name="Newfeld S."/>
            <person name="Nielsen R."/>
            <person name="Noor M.A."/>
            <person name="O'Grady P."/>
            <person name="Pachter L."/>
            <person name="Papaceit M."/>
            <person name="Parisi M.J."/>
            <person name="Parisi M."/>
            <person name="Parts L."/>
            <person name="Pedersen J.S."/>
            <person name="Pesole G."/>
            <person name="Phillippy A.M."/>
            <person name="Ponting C.P."/>
            <person name="Pop M."/>
            <person name="Porcelli D."/>
            <person name="Powell J.R."/>
            <person name="Prohaska S."/>
            <person name="Pruitt K."/>
            <person name="Puig M."/>
            <person name="Quesneville H."/>
            <person name="Ram K.R."/>
            <person name="Rand D."/>
            <person name="Rasmussen M.D."/>
            <person name="Reed L.K."/>
            <person name="Reenan R."/>
            <person name="Reily A."/>
            <person name="Remington K.A."/>
            <person name="Rieger T.T."/>
            <person name="Ritchie M.G."/>
            <person name="Robin C."/>
            <person name="Rogers Y.H."/>
            <person name="Rohde C."/>
            <person name="Rozas J."/>
            <person name="Rubenfield M.J."/>
            <person name="Ruiz A."/>
            <person name="Russo S."/>
            <person name="Salzberg S.L."/>
            <person name="Sanchez-Gracia A."/>
            <person name="Saranga D.J."/>
            <person name="Sato H."/>
            <person name="Schaeffer S.W."/>
            <person name="Schatz M.C."/>
            <person name="Schlenke T."/>
            <person name="Schwartz R."/>
            <person name="Segarra C."/>
            <person name="Singh R.S."/>
            <person name="Sirot L."/>
            <person name="Sirota M."/>
            <person name="Sisneros N.B."/>
            <person name="Smith C.D."/>
            <person name="Smith T.F."/>
            <person name="Spieth J."/>
            <person name="Stage D.E."/>
            <person name="Stark A."/>
            <person name="Stephan W."/>
            <person name="Strausberg R.L."/>
            <person name="Strempel S."/>
            <person name="Sturgill D."/>
            <person name="Sutton G."/>
            <person name="Sutton G.G."/>
            <person name="Tao W."/>
            <person name="Teichmann S."/>
            <person name="Tobari Y.N."/>
            <person name="Tomimura Y."/>
            <person name="Tsolas J.M."/>
            <person name="Valente V.L."/>
            <person name="Venter E."/>
            <person name="Venter J.C."/>
            <person name="Vicario S."/>
            <person name="Vieira F.G."/>
            <person name="Vilella A.J."/>
            <person name="Villasante A."/>
            <person name="Walenz B."/>
            <person name="Wang J."/>
            <person name="Wasserman M."/>
            <person name="Watts T."/>
            <person name="Wilson D."/>
            <person name="Wilson R.K."/>
            <person name="Wing R.A."/>
            <person name="Wolfner M.F."/>
            <person name="Wong A."/>
            <person name="Wong G.K."/>
            <person name="Wu C.I."/>
            <person name="Wu G."/>
            <person name="Yamamoto D."/>
            <person name="Yang H.P."/>
            <person name="Yang S.P."/>
            <person name="Yorke J.A."/>
            <person name="Yoshida K."/>
            <person name="Zdobnov E."/>
            <person name="Zhang P."/>
            <person name="Zhang Y."/>
            <person name="Zimin A.V."/>
            <person name="Baldwin J."/>
            <person name="Abdouelleil A."/>
            <person name="Abdulkadir J."/>
            <person name="Abebe A."/>
            <person name="Abera B."/>
            <person name="Abreu J."/>
            <person name="Acer S.C."/>
            <person name="Aftuck L."/>
            <person name="Alexander A."/>
            <person name="An P."/>
            <person name="Anderson E."/>
            <person name="Anderson S."/>
            <person name="Arachi H."/>
            <person name="Azer M."/>
            <person name="Bachantsang P."/>
            <person name="Barry A."/>
            <person name="Bayul T."/>
            <person name="Berlin A."/>
            <person name="Bessette D."/>
            <person name="Bloom T."/>
            <person name="Blye J."/>
            <person name="Boguslavskiy L."/>
            <person name="Bonnet C."/>
            <person name="Boukhgalter B."/>
            <person name="Bourzgui I."/>
            <person name="Brown A."/>
            <person name="Cahill P."/>
            <person name="Channer S."/>
            <person name="Cheshatsang Y."/>
            <person name="Chuda L."/>
            <person name="Citroen M."/>
            <person name="Collymore A."/>
            <person name="Cooke P."/>
            <person name="Costello M."/>
            <person name="D'Aco K."/>
            <person name="Daza R."/>
            <person name="De Haan G."/>
            <person name="DeGray S."/>
            <person name="DeMaso C."/>
            <person name="Dhargay N."/>
            <person name="Dooley K."/>
            <person name="Dooley E."/>
            <person name="Doricent M."/>
            <person name="Dorje P."/>
            <person name="Dorjee K."/>
            <person name="Dupes A."/>
            <person name="Elong R."/>
            <person name="Falk J."/>
            <person name="Farina A."/>
            <person name="Faro S."/>
            <person name="Ferguson D."/>
            <person name="Fisher S."/>
            <person name="Foley C.D."/>
            <person name="Franke A."/>
            <person name="Friedrich D."/>
            <person name="Gadbois L."/>
            <person name="Gearin G."/>
            <person name="Gearin C.R."/>
            <person name="Giannoukos G."/>
            <person name="Goode T."/>
            <person name="Graham J."/>
            <person name="Grandbois E."/>
            <person name="Grewal S."/>
            <person name="Gyaltsen K."/>
            <person name="Hafez N."/>
            <person name="Hagos B."/>
            <person name="Hall J."/>
            <person name="Henson C."/>
            <person name="Hollinger A."/>
            <person name="Honan T."/>
            <person name="Huard M.D."/>
            <person name="Hughes L."/>
            <person name="Hurhula B."/>
            <person name="Husby M.E."/>
            <person name="Kamat A."/>
            <person name="Kanga B."/>
            <person name="Kashin S."/>
            <person name="Khazanovich D."/>
            <person name="Kisner P."/>
            <person name="Lance K."/>
            <person name="Lara M."/>
            <person name="Lee W."/>
            <person name="Lennon N."/>
            <person name="Letendre F."/>
            <person name="LeVine R."/>
            <person name="Lipovsky A."/>
            <person name="Liu X."/>
            <person name="Liu J."/>
            <person name="Liu S."/>
            <person name="Lokyitsang T."/>
            <person name="Lokyitsang Y."/>
            <person name="Lubonja R."/>
            <person name="Lui A."/>
            <person name="MacDonald P."/>
            <person name="Magnisalis V."/>
            <person name="Maru K."/>
            <person name="Matthews C."/>
            <person name="McCusker W."/>
            <person name="McDonough S."/>
            <person name="Mehta T."/>
            <person name="Meldrim J."/>
            <person name="Meneus L."/>
            <person name="Mihai O."/>
            <person name="Mihalev A."/>
            <person name="Mihova T."/>
            <person name="Mittelman R."/>
            <person name="Mlenga V."/>
            <person name="Montmayeur A."/>
            <person name="Mulrain L."/>
            <person name="Navidi A."/>
            <person name="Naylor J."/>
            <person name="Negash T."/>
            <person name="Nguyen T."/>
            <person name="Nguyen N."/>
            <person name="Nicol R."/>
            <person name="Norbu C."/>
            <person name="Norbu N."/>
            <person name="Novod N."/>
            <person name="O'Neill B."/>
            <person name="Osman S."/>
            <person name="Markiewicz E."/>
            <person name="Oyono O.L."/>
            <person name="Patti C."/>
            <person name="Phunkhang P."/>
            <person name="Pierre F."/>
            <person name="Priest M."/>
            <person name="Raghuraman S."/>
            <person name="Rege F."/>
            <person name="Reyes R."/>
            <person name="Rise C."/>
            <person name="Rogov P."/>
            <person name="Ross K."/>
            <person name="Ryan E."/>
            <person name="Settipalli S."/>
            <person name="Shea T."/>
            <person name="Sherpa N."/>
            <person name="Shi L."/>
            <person name="Shih D."/>
            <person name="Sparrow T."/>
            <person name="Spaulding J."/>
            <person name="Stalker J."/>
            <person name="Stange-Thomann N."/>
            <person name="Stavropoulos S."/>
            <person name="Stone C."/>
            <person name="Strader C."/>
            <person name="Tesfaye S."/>
            <person name="Thomson T."/>
            <person name="Thoulutsang Y."/>
            <person name="Thoulutsang D."/>
            <person name="Topham K."/>
            <person name="Topping I."/>
            <person name="Tsamla T."/>
            <person name="Vassiliev H."/>
            <person name="Vo A."/>
            <person name="Wangchuk T."/>
            <person name="Wangdi T."/>
            <person name="Weiand M."/>
            <person name="Wilkinson J."/>
            <person name="Wilson A."/>
            <person name="Yadav S."/>
            <person name="Young G."/>
            <person name="Yu Q."/>
            <person name="Zembek L."/>
            <person name="Zhong D."/>
            <person name="Zimmer A."/>
            <person name="Zwirko Z."/>
            <person name="Jaffe D.B."/>
            <person name="Alvarez P."/>
            <person name="Brockman W."/>
            <person name="Butler J."/>
            <person name="Chin C."/>
            <person name="Gnerre S."/>
            <person name="Grabherr M."/>
            <person name="Kleber M."/>
            <person name="Mauceli E."/>
            <person name="MacCallum I."/>
        </authorList>
    </citation>
    <scope>NUCLEOTIDE SEQUENCE [LARGE SCALE GENOMIC DNA]</scope>
    <source>
        <strain evidence="5">Tucson 15287-2541.00</strain>
    </source>
</reference>
<dbReference type="STRING" id="7222.B4JMX9"/>
<dbReference type="AlphaFoldDB" id="B4JMX9"/>
<proteinExistence type="predicted"/>
<dbReference type="GO" id="GO:0005680">
    <property type="term" value="C:anaphase-promoting complex"/>
    <property type="evidence" value="ECO:0007669"/>
    <property type="project" value="EnsemblMetazoa"/>
</dbReference>
<feature type="repeat" description="TPR" evidence="2">
    <location>
        <begin position="478"/>
        <end position="511"/>
    </location>
</feature>
<dbReference type="PhylomeDB" id="B4JMX9"/>
<evidence type="ECO:0000313" key="4">
    <source>
        <dbReference type="EMBL" id="EDV92072.1"/>
    </source>
</evidence>
<dbReference type="GO" id="GO:0051301">
    <property type="term" value="P:cell division"/>
    <property type="evidence" value="ECO:0007669"/>
    <property type="project" value="TreeGrafter"/>
</dbReference>
<name>B4JMX9_DROGR</name>
<evidence type="ECO:0000256" key="1">
    <source>
        <dbReference type="ARBA" id="ARBA00022803"/>
    </source>
</evidence>
<dbReference type="GO" id="GO:0045842">
    <property type="term" value="P:positive regulation of mitotic metaphase/anaphase transition"/>
    <property type="evidence" value="ECO:0007669"/>
    <property type="project" value="EnsemblMetazoa"/>
</dbReference>
<dbReference type="SMART" id="SM00028">
    <property type="entry name" value="TPR"/>
    <property type="match status" value="6"/>
</dbReference>
<dbReference type="HOGENOM" id="CLU_026953_1_0_1"/>
<dbReference type="InParanoid" id="B4JMX9"/>
<keyword evidence="1 2" id="KW-0802">TPR repeat</keyword>
<dbReference type="InterPro" id="IPR019734">
    <property type="entry name" value="TPR_rpt"/>
</dbReference>
<dbReference type="SMR" id="B4JMX9"/>
<dbReference type="KEGG" id="dgr:6566120"/>
<sequence length="611" mass="69360">MESALFSNVKKLYDYGLYECVVPTASLLCTLLQNDRSVATLETEYQVRLYLSNAHYKEHNYRTACQQLEAVVQQRKAMVRYKSSYLTGIESSYPQFQDTDLRYKIAVCYRELGEYNMAISTLEAVKMRTPRLNLLLAKLLHHHGRCVSKKDIAVAYKDVLPECPMSLTAIEALIELGIEGHEVHSLVVNAATMPKNIEWLSSWIKGHAQMYGCKHLEAANTFQQLNDTTLFRQNEQLLTKIGQCLYYYGNYVKAEQYLSMAVMINAHNMDALCALSVVYQYNGKKRPEQEKLITPLRLGTLVEFTAAHWFLHGQLTYMNSRFDRALIFAERCLTMDPRNIEAMLLRSKLFGAMGRHKDAIDVLRSAQCLAPYRFEIYKGLVASYLRLKWFKEAQSMCLLAVRYFRTSPRSYTMFGGTLFNFTNQEAKKSARKFVEKALQIDEHYMPGVILMAGIYQYEGTPREAIVLLRKQVTNYPHPKLFAMLAEMLSTEKDLDGALHFFTLALRLDPTFRRALDGINALTKAARAGSGSSIIKTSENSSSNSSTSTNVASNVATMATPCGTPNHDWLLDCDETSNEALELSSPVVPQEDTESDSFSEPFWQDVDGDMPN</sequence>
<dbReference type="SUPFAM" id="SSF48452">
    <property type="entry name" value="TPR-like"/>
    <property type="match status" value="2"/>
</dbReference>